<feature type="compositionally biased region" description="Acidic residues" evidence="5">
    <location>
        <begin position="146"/>
        <end position="160"/>
    </location>
</feature>
<gene>
    <name evidence="7" type="ORF">CBYS24578_00005968</name>
</gene>
<dbReference type="PANTHER" id="PTHR33620:SF1">
    <property type="entry name" value="UREASE ACCESSORY PROTEIN F"/>
    <property type="match status" value="1"/>
</dbReference>
<feature type="region of interest" description="Disordered" evidence="5">
    <location>
        <begin position="293"/>
        <end position="318"/>
    </location>
</feature>
<feature type="region of interest" description="Disordered" evidence="5">
    <location>
        <begin position="1"/>
        <end position="31"/>
    </location>
</feature>
<dbReference type="PANTHER" id="PTHR33620">
    <property type="entry name" value="UREASE ACCESSORY PROTEIN F"/>
    <property type="match status" value="1"/>
</dbReference>
<feature type="compositionally biased region" description="Basic and acidic residues" evidence="5">
    <location>
        <begin position="628"/>
        <end position="638"/>
    </location>
</feature>
<dbReference type="Gene3D" id="1.10.4190.10">
    <property type="entry name" value="Urease accessory protein UreF"/>
    <property type="match status" value="1"/>
</dbReference>
<feature type="region of interest" description="Disordered" evidence="5">
    <location>
        <begin position="536"/>
        <end position="556"/>
    </location>
</feature>
<evidence type="ECO:0000256" key="4">
    <source>
        <dbReference type="SAM" id="Coils"/>
    </source>
</evidence>
<dbReference type="InterPro" id="IPR002639">
    <property type="entry name" value="UreF"/>
</dbReference>
<dbReference type="EMBL" id="CABFNO020001568">
    <property type="protein sequence ID" value="CAH0005328.1"/>
    <property type="molecule type" value="Genomic_DNA"/>
</dbReference>
<dbReference type="InterPro" id="IPR021589">
    <property type="entry name" value="Cut12"/>
</dbReference>
<evidence type="ECO:0000313" key="7">
    <source>
        <dbReference type="EMBL" id="CAH0005328.1"/>
    </source>
</evidence>
<reference evidence="7 8" key="2">
    <citation type="submission" date="2021-10" db="EMBL/GenBank/DDBJ databases">
        <authorList>
            <person name="Piombo E."/>
        </authorList>
    </citation>
    <scope>NUCLEOTIDE SEQUENCE [LARGE SCALE GENOMIC DNA]</scope>
</reference>
<comment type="similarity">
    <text evidence="3">Belongs to the UreF family.</text>
</comment>
<evidence type="ECO:0000259" key="6">
    <source>
        <dbReference type="Pfam" id="PF11500"/>
    </source>
</evidence>
<keyword evidence="2" id="KW-0143">Chaperone</keyword>
<evidence type="ECO:0000256" key="1">
    <source>
        <dbReference type="ARBA" id="ARBA00022988"/>
    </source>
</evidence>
<feature type="region of interest" description="Disordered" evidence="5">
    <location>
        <begin position="436"/>
        <end position="503"/>
    </location>
</feature>
<proteinExistence type="inferred from homology"/>
<feature type="domain" description="Spindle pole body-associated protein cut12" evidence="6">
    <location>
        <begin position="127"/>
        <end position="256"/>
    </location>
</feature>
<evidence type="ECO:0000256" key="5">
    <source>
        <dbReference type="SAM" id="MobiDB-lite"/>
    </source>
</evidence>
<feature type="region of interest" description="Disordered" evidence="5">
    <location>
        <begin position="120"/>
        <end position="163"/>
    </location>
</feature>
<comment type="caution">
    <text evidence="7">The sequence shown here is derived from an EMBL/GenBank/DDBJ whole genome shotgun (WGS) entry which is preliminary data.</text>
</comment>
<dbReference type="Pfam" id="PF11500">
    <property type="entry name" value="Cut12"/>
    <property type="match status" value="1"/>
</dbReference>
<dbReference type="GO" id="GO:0016151">
    <property type="term" value="F:nickel cation binding"/>
    <property type="evidence" value="ECO:0007669"/>
    <property type="project" value="InterPro"/>
</dbReference>
<accession>A0A9N9V2B0</accession>
<evidence type="ECO:0000256" key="3">
    <source>
        <dbReference type="ARBA" id="ARBA00046339"/>
    </source>
</evidence>
<evidence type="ECO:0000256" key="2">
    <source>
        <dbReference type="ARBA" id="ARBA00023186"/>
    </source>
</evidence>
<feature type="region of interest" description="Disordered" evidence="5">
    <location>
        <begin position="625"/>
        <end position="652"/>
    </location>
</feature>
<name>A0A9N9V2B0_9HYPO</name>
<dbReference type="AlphaFoldDB" id="A0A9N9V2B0"/>
<dbReference type="InterPro" id="IPR038277">
    <property type="entry name" value="UreF_sf"/>
</dbReference>
<keyword evidence="8" id="KW-1185">Reference proteome</keyword>
<feature type="coiled-coil region" evidence="4">
    <location>
        <begin position="266"/>
        <end position="293"/>
    </location>
</feature>
<feature type="compositionally biased region" description="Polar residues" evidence="5">
    <location>
        <begin position="62"/>
        <end position="76"/>
    </location>
</feature>
<dbReference type="OrthoDB" id="5383703at2759"/>
<dbReference type="Proteomes" id="UP000754883">
    <property type="component" value="Unassembled WGS sequence"/>
</dbReference>
<keyword evidence="1" id="KW-0996">Nickel insertion</keyword>
<sequence length="945" mass="105199">MLGWMLKRGENAPNGLDEGDTTQIDQPDTPAPVFAARAFRNALFGTPANNREELRARPAKSVTISDKGSRTPNSKPQGILLTPGTGTSRPKRVSFGRDVGGGSKLLEESSQIAIRDINVPKSAKSATSSETTKGEQAAGAGGDVPASDDDWEEDDDDVEPENYCNHDITVDLNEPHSQSGQYWKHEFEKYQQDAKAEMEKMLKYKQLAKSYARQKDAEAITLAEKLKNEQQKVIDMEKKITQNASQIISRFENKSENASPEVLANLAKQTALAKEYKEQVQDLENQLEEFLEERQDTAEPTIRRRRVGTSPRTQRTLLETQRELRKARNQAKELNDLRDKVSLLKERLKAAEERADQAESGAHREDGLPRAKELRAQLRQEREESRKKDEEIQQLKKEFEAYREESQAQEKDRNDVLQRAHTKISDLKKEIKTLKSGGVDPIPRQNASKQDALEPTTGADMANQRSNTAEMKARPGQSGVATREVPDEVVSRTPEGSPGKGFTSTRYRIAREKPVNDEFKPRAAVEDPIPIAMSGALNNRPKLDKPRWQPFVPRSPRNRAYLGDELADRIENGGVTVTTKPKDIKAPDLPALAELISRSDRPPSRLKTDAGIDLLHDRFAKLGAPEVHSNKLEKRQSATRDSSNSKLPPERRAAALARIEKRIAMKKMQKQNEFDKENLEAQLEDARARLKLSQLSTKDGHPTATILKPSPSSSTHFLLLLSDSALPLGAFAFSSGLESYLAHNPRSSTFSDFLPSSVSSFASTTLPFVLAAHRDPNSLFDLDDQLDAAVICTVGRRASIAQGRALLSVWERSFRSAVSEVQEVQLLREFSTLLRESKGEVPAVSAHLAPLFGAICAIVGLSLRQAAYVFMLSHVKALISAAVRASVFGPFQAQKVLAGDRVQNMIELMIDREWNTPVEEAGQSVPVMDLWIGRHELLYSRIFNS</sequence>
<feature type="region of interest" description="Disordered" evidence="5">
    <location>
        <begin position="44"/>
        <end position="107"/>
    </location>
</feature>
<feature type="coiled-coil region" evidence="4">
    <location>
        <begin position="665"/>
        <end position="696"/>
    </location>
</feature>
<protein>
    <recommendedName>
        <fullName evidence="6">Spindle pole body-associated protein cut12 domain-containing protein</fullName>
    </recommendedName>
</protein>
<feature type="compositionally biased region" description="Low complexity" evidence="5">
    <location>
        <begin position="121"/>
        <end position="131"/>
    </location>
</feature>
<evidence type="ECO:0000313" key="8">
    <source>
        <dbReference type="Proteomes" id="UP000754883"/>
    </source>
</evidence>
<dbReference type="Pfam" id="PF01730">
    <property type="entry name" value="UreF"/>
    <property type="match status" value="1"/>
</dbReference>
<keyword evidence="4" id="KW-0175">Coiled coil</keyword>
<reference evidence="8" key="1">
    <citation type="submission" date="2019-06" db="EMBL/GenBank/DDBJ databases">
        <authorList>
            <person name="Broberg M."/>
        </authorList>
    </citation>
    <scope>NUCLEOTIDE SEQUENCE [LARGE SCALE GENOMIC DNA]</scope>
</reference>
<organism evidence="7 8">
    <name type="scientific">Clonostachys byssicola</name>
    <dbReference type="NCBI Taxonomy" id="160290"/>
    <lineage>
        <taxon>Eukaryota</taxon>
        <taxon>Fungi</taxon>
        <taxon>Dikarya</taxon>
        <taxon>Ascomycota</taxon>
        <taxon>Pezizomycotina</taxon>
        <taxon>Sordariomycetes</taxon>
        <taxon>Hypocreomycetidae</taxon>
        <taxon>Hypocreales</taxon>
        <taxon>Bionectriaceae</taxon>
        <taxon>Clonostachys</taxon>
    </lineage>
</organism>